<keyword evidence="1" id="KW-1133">Transmembrane helix</keyword>
<keyword evidence="1" id="KW-0812">Transmembrane</keyword>
<evidence type="ECO:0008006" key="4">
    <source>
        <dbReference type="Google" id="ProtNLM"/>
    </source>
</evidence>
<sequence>MINLSIIRSHELPKRHREWNWRLWKKVKTHRNTPLCPFSLIELHTSSNNNVWLFYPNLIGYDHIVLAIIAMYYMASSSCCAMIWYDHNGAGCGYGGGDGRW</sequence>
<dbReference type="InParanoid" id="G0PAV8"/>
<gene>
    <name evidence="2" type="ORF">CAEBREN_08268</name>
</gene>
<dbReference type="AlphaFoldDB" id="G0PAV8"/>
<protein>
    <recommendedName>
        <fullName evidence="4">Transmembrane protein</fullName>
    </recommendedName>
</protein>
<keyword evidence="3" id="KW-1185">Reference proteome</keyword>
<evidence type="ECO:0000313" key="3">
    <source>
        <dbReference type="Proteomes" id="UP000008068"/>
    </source>
</evidence>
<evidence type="ECO:0000313" key="2">
    <source>
        <dbReference type="EMBL" id="EGT50021.1"/>
    </source>
</evidence>
<proteinExistence type="predicted"/>
<reference evidence="3" key="1">
    <citation type="submission" date="2011-07" db="EMBL/GenBank/DDBJ databases">
        <authorList>
            <consortium name="Caenorhabditis brenneri Sequencing and Analysis Consortium"/>
            <person name="Wilson R.K."/>
        </authorList>
    </citation>
    <scope>NUCLEOTIDE SEQUENCE [LARGE SCALE GENOMIC DNA]</scope>
    <source>
        <strain evidence="3">PB2801</strain>
    </source>
</reference>
<feature type="transmembrane region" description="Helical" evidence="1">
    <location>
        <begin position="52"/>
        <end position="75"/>
    </location>
</feature>
<dbReference type="Proteomes" id="UP000008068">
    <property type="component" value="Unassembled WGS sequence"/>
</dbReference>
<name>G0PAV8_CAEBE</name>
<dbReference type="STRING" id="135651.G0PAV8"/>
<dbReference type="HOGENOM" id="CLU_2294163_0_0_1"/>
<organism evidence="3">
    <name type="scientific">Caenorhabditis brenneri</name>
    <name type="common">Nematode worm</name>
    <dbReference type="NCBI Taxonomy" id="135651"/>
    <lineage>
        <taxon>Eukaryota</taxon>
        <taxon>Metazoa</taxon>
        <taxon>Ecdysozoa</taxon>
        <taxon>Nematoda</taxon>
        <taxon>Chromadorea</taxon>
        <taxon>Rhabditida</taxon>
        <taxon>Rhabditina</taxon>
        <taxon>Rhabditomorpha</taxon>
        <taxon>Rhabditoidea</taxon>
        <taxon>Rhabditidae</taxon>
        <taxon>Peloderinae</taxon>
        <taxon>Caenorhabditis</taxon>
    </lineage>
</organism>
<evidence type="ECO:0000256" key="1">
    <source>
        <dbReference type="SAM" id="Phobius"/>
    </source>
</evidence>
<accession>G0PAV8</accession>
<dbReference type="OrthoDB" id="10251079at2759"/>
<dbReference type="EMBL" id="GL380191">
    <property type="protein sequence ID" value="EGT50021.1"/>
    <property type="molecule type" value="Genomic_DNA"/>
</dbReference>
<dbReference type="eggNOG" id="KOG3240">
    <property type="taxonomic scope" value="Eukaryota"/>
</dbReference>
<keyword evidence="1" id="KW-0472">Membrane</keyword>